<dbReference type="OrthoDB" id="2063291at2"/>
<dbReference type="STRING" id="396268.IV45_GL001076"/>
<protein>
    <recommendedName>
        <fullName evidence="1">Xylose isomerase-like TIM barrel domain-containing protein</fullName>
    </recommendedName>
</protein>
<dbReference type="PANTHER" id="PTHR12110">
    <property type="entry name" value="HYDROXYPYRUVATE ISOMERASE"/>
    <property type="match status" value="1"/>
</dbReference>
<organism evidence="2 3">
    <name type="scientific">Limosilactobacillus secaliphilus</name>
    <dbReference type="NCBI Taxonomy" id="396268"/>
    <lineage>
        <taxon>Bacteria</taxon>
        <taxon>Bacillati</taxon>
        <taxon>Bacillota</taxon>
        <taxon>Bacilli</taxon>
        <taxon>Lactobacillales</taxon>
        <taxon>Lactobacillaceae</taxon>
        <taxon>Limosilactobacillus</taxon>
    </lineage>
</organism>
<dbReference type="Gene3D" id="3.20.20.150">
    <property type="entry name" value="Divalent-metal-dependent TIM barrel enzymes"/>
    <property type="match status" value="1"/>
</dbReference>
<dbReference type="Proteomes" id="UP000050934">
    <property type="component" value="Unassembled WGS sequence"/>
</dbReference>
<dbReference type="Pfam" id="PF01261">
    <property type="entry name" value="AP_endonuc_2"/>
    <property type="match status" value="1"/>
</dbReference>
<dbReference type="InterPro" id="IPR036237">
    <property type="entry name" value="Xyl_isomerase-like_sf"/>
</dbReference>
<comment type="caution">
    <text evidence="2">The sequence shown here is derived from an EMBL/GenBank/DDBJ whole genome shotgun (WGS) entry which is preliminary data.</text>
</comment>
<name>A0A0R2I0F4_9LACO</name>
<dbReference type="InterPro" id="IPR050312">
    <property type="entry name" value="IolE/XylAMocC-like"/>
</dbReference>
<feature type="domain" description="Xylose isomerase-like TIM barrel" evidence="1">
    <location>
        <begin position="25"/>
        <end position="264"/>
    </location>
</feature>
<evidence type="ECO:0000313" key="3">
    <source>
        <dbReference type="Proteomes" id="UP000050934"/>
    </source>
</evidence>
<evidence type="ECO:0000259" key="1">
    <source>
        <dbReference type="Pfam" id="PF01261"/>
    </source>
</evidence>
<proteinExistence type="predicted"/>
<dbReference type="InterPro" id="IPR013022">
    <property type="entry name" value="Xyl_isomerase-like_TIM-brl"/>
</dbReference>
<keyword evidence="3" id="KW-1185">Reference proteome</keyword>
<dbReference type="EMBL" id="JQBW01000010">
    <property type="protein sequence ID" value="KRN58624.1"/>
    <property type="molecule type" value="Genomic_DNA"/>
</dbReference>
<reference evidence="2 3" key="1">
    <citation type="journal article" date="2015" name="Genome Announc.">
        <title>Expanding the biotechnology potential of lactobacilli through comparative genomics of 213 strains and associated genera.</title>
        <authorList>
            <person name="Sun Z."/>
            <person name="Harris H.M."/>
            <person name="McCann A."/>
            <person name="Guo C."/>
            <person name="Argimon S."/>
            <person name="Zhang W."/>
            <person name="Yang X."/>
            <person name="Jeffery I.B."/>
            <person name="Cooney J.C."/>
            <person name="Kagawa T.F."/>
            <person name="Liu W."/>
            <person name="Song Y."/>
            <person name="Salvetti E."/>
            <person name="Wrobel A."/>
            <person name="Rasinkangas P."/>
            <person name="Parkhill J."/>
            <person name="Rea M.C."/>
            <person name="O'Sullivan O."/>
            <person name="Ritari J."/>
            <person name="Douillard F.P."/>
            <person name="Paul Ross R."/>
            <person name="Yang R."/>
            <person name="Briner A.E."/>
            <person name="Felis G.E."/>
            <person name="de Vos W.M."/>
            <person name="Barrangou R."/>
            <person name="Klaenhammer T.R."/>
            <person name="Caufield P.W."/>
            <person name="Cui Y."/>
            <person name="Zhang H."/>
            <person name="O'Toole P.W."/>
        </authorList>
    </citation>
    <scope>NUCLEOTIDE SEQUENCE [LARGE SCALE GENOMIC DNA]</scope>
    <source>
        <strain evidence="2 3">DSM 17896</strain>
    </source>
</reference>
<dbReference type="SUPFAM" id="SSF51658">
    <property type="entry name" value="Xylose isomerase-like"/>
    <property type="match status" value="1"/>
</dbReference>
<sequence>MTLENIQLGIRGHDVPLNDPSALAAKIKELGFQCVQLAITKSFPNLVKANGQLDDRLVDQLTQYFGDDHLPLSVLGCYTNIIHPDQQTRNQNITRIKNYLDYAGRFGRAVPVATETGSVIPSGYTTKNFTPEAFKQAVAAISDLCAHAERAGAIFAIEPGRNHPVYSVEKVVELLDEVQSPNLGVVLDLPGLLYQGNVDQQAAILDYALDHFGNRIVAFHLKDLVINGPQITFTRLGKGQLDYRAYLKTVAAFRPGAKVTFEGMPLEDEIASQQILASTEE</sequence>
<evidence type="ECO:0000313" key="2">
    <source>
        <dbReference type="EMBL" id="KRN58624.1"/>
    </source>
</evidence>
<accession>A0A0R2I0F4</accession>
<dbReference type="AlphaFoldDB" id="A0A0R2I0F4"/>
<dbReference type="PATRIC" id="fig|396268.3.peg.1088"/>
<dbReference type="PANTHER" id="PTHR12110:SF21">
    <property type="entry name" value="XYLOSE ISOMERASE-LIKE TIM BARREL DOMAIN-CONTAINING PROTEIN"/>
    <property type="match status" value="1"/>
</dbReference>
<gene>
    <name evidence="2" type="ORF">IV45_GL001076</name>
</gene>